<protein>
    <submittedName>
        <fullName evidence="2">DNA-binding MarR family transcriptional regulator</fullName>
    </submittedName>
</protein>
<proteinExistence type="predicted"/>
<feature type="domain" description="HTH marR-type" evidence="1">
    <location>
        <begin position="1"/>
        <end position="139"/>
    </location>
</feature>
<sequence>MASRKTYLRNLLLQRFDWMEERVLEHAVVSGYGFITPAMNRLFAHMWGQPVGLSELSRRLGISRQAVHKLASEAARHGLVEFVASTEDARVVMLRFTEAGWAMSARAARDLDSIEAAIAAKLGAAKVAQLKALLAEAWSDEEA</sequence>
<dbReference type="Pfam" id="PF12802">
    <property type="entry name" value="MarR_2"/>
    <property type="match status" value="1"/>
</dbReference>
<dbReference type="InterPro" id="IPR000835">
    <property type="entry name" value="HTH_MarR-typ"/>
</dbReference>
<comment type="caution">
    <text evidence="2">The sequence shown here is derived from an EMBL/GenBank/DDBJ whole genome shotgun (WGS) entry which is preliminary data.</text>
</comment>
<dbReference type="SUPFAM" id="SSF46785">
    <property type="entry name" value="Winged helix' DNA-binding domain"/>
    <property type="match status" value="1"/>
</dbReference>
<dbReference type="AlphaFoldDB" id="A0AAW8DTR2"/>
<dbReference type="PANTHER" id="PTHR33164:SF43">
    <property type="entry name" value="HTH-TYPE TRANSCRIPTIONAL REPRESSOR YETL"/>
    <property type="match status" value="1"/>
</dbReference>
<dbReference type="InterPro" id="IPR036390">
    <property type="entry name" value="WH_DNA-bd_sf"/>
</dbReference>
<evidence type="ECO:0000313" key="3">
    <source>
        <dbReference type="Proteomes" id="UP001244295"/>
    </source>
</evidence>
<gene>
    <name evidence="2" type="ORF">J2W25_001740</name>
</gene>
<dbReference type="GO" id="GO:0003677">
    <property type="term" value="F:DNA binding"/>
    <property type="evidence" value="ECO:0007669"/>
    <property type="project" value="UniProtKB-KW"/>
</dbReference>
<dbReference type="PROSITE" id="PS50995">
    <property type="entry name" value="HTH_MARR_2"/>
    <property type="match status" value="1"/>
</dbReference>
<dbReference type="PANTHER" id="PTHR33164">
    <property type="entry name" value="TRANSCRIPTIONAL REGULATOR, MARR FAMILY"/>
    <property type="match status" value="1"/>
</dbReference>
<accession>A0AAW8DTR2</accession>
<dbReference type="RefSeq" id="WP_307615703.1">
    <property type="nucleotide sequence ID" value="NZ_JAUSRR010000003.1"/>
</dbReference>
<organism evidence="2 3">
    <name type="scientific">Variovorax boronicumulans</name>
    <dbReference type="NCBI Taxonomy" id="436515"/>
    <lineage>
        <taxon>Bacteria</taxon>
        <taxon>Pseudomonadati</taxon>
        <taxon>Pseudomonadota</taxon>
        <taxon>Betaproteobacteria</taxon>
        <taxon>Burkholderiales</taxon>
        <taxon>Comamonadaceae</taxon>
        <taxon>Variovorax</taxon>
    </lineage>
</organism>
<dbReference type="InterPro" id="IPR036388">
    <property type="entry name" value="WH-like_DNA-bd_sf"/>
</dbReference>
<dbReference type="EMBL" id="JAUSRR010000003">
    <property type="protein sequence ID" value="MDP9922719.1"/>
    <property type="molecule type" value="Genomic_DNA"/>
</dbReference>
<reference evidence="2" key="1">
    <citation type="submission" date="2023-07" db="EMBL/GenBank/DDBJ databases">
        <title>Sorghum-associated microbial communities from plants grown in Nebraska, USA.</title>
        <authorList>
            <person name="Schachtman D."/>
        </authorList>
    </citation>
    <scope>NUCLEOTIDE SEQUENCE</scope>
    <source>
        <strain evidence="2">DS2795</strain>
    </source>
</reference>
<evidence type="ECO:0000259" key="1">
    <source>
        <dbReference type="PROSITE" id="PS50995"/>
    </source>
</evidence>
<name>A0AAW8DTR2_9BURK</name>
<dbReference type="GO" id="GO:0003700">
    <property type="term" value="F:DNA-binding transcription factor activity"/>
    <property type="evidence" value="ECO:0007669"/>
    <property type="project" value="InterPro"/>
</dbReference>
<keyword evidence="2" id="KW-0238">DNA-binding</keyword>
<dbReference type="Proteomes" id="UP001244295">
    <property type="component" value="Unassembled WGS sequence"/>
</dbReference>
<dbReference type="InterPro" id="IPR039422">
    <property type="entry name" value="MarR/SlyA-like"/>
</dbReference>
<dbReference type="GO" id="GO:0006950">
    <property type="term" value="P:response to stress"/>
    <property type="evidence" value="ECO:0007669"/>
    <property type="project" value="TreeGrafter"/>
</dbReference>
<dbReference type="Gene3D" id="1.10.10.10">
    <property type="entry name" value="Winged helix-like DNA-binding domain superfamily/Winged helix DNA-binding domain"/>
    <property type="match status" value="1"/>
</dbReference>
<evidence type="ECO:0000313" key="2">
    <source>
        <dbReference type="EMBL" id="MDP9922719.1"/>
    </source>
</evidence>